<evidence type="ECO:0000313" key="1">
    <source>
        <dbReference type="EMBL" id="SDC11502.1"/>
    </source>
</evidence>
<sequence length="303" mass="36531">MLIYYIGENNLFRLNSDCFENYNIILNNSGFEIKDPVGRIANSSNIKKVLWRKPSLKHDLLIKQEKLSDYEEYIEKEFWYVAREIVNLAWLNEKLVLIEPLVDFRIGKFVQLNIAKKYFKIADYEFRYKAKSKVFNNEIVIKSLTMQPIDKDNYKVLYTTKTKENELSESEPWFIQDYIEALYDVTVVFIRDKMFAFELERSNFLSKTVDYRELSVDKTAQNWRVHKLRDDTEKNIFKFMDELKLHFGRLDFLYDDKDYYFLEVNPNGQWLWLDAKNEFGVIEKFIEEVRPDTPINPIPARFR</sequence>
<dbReference type="SUPFAM" id="SSF56059">
    <property type="entry name" value="Glutathione synthetase ATP-binding domain-like"/>
    <property type="match status" value="1"/>
</dbReference>
<keyword evidence="2" id="KW-1185">Reference proteome</keyword>
<protein>
    <recommendedName>
        <fullName evidence="3">ATP-grasp domain-containing protein</fullName>
    </recommendedName>
</protein>
<dbReference type="AlphaFoldDB" id="A0A1G6IY67"/>
<accession>A0A1G6IY67</accession>
<name>A0A1G6IY67_9BACT</name>
<evidence type="ECO:0000313" key="2">
    <source>
        <dbReference type="Proteomes" id="UP000199411"/>
    </source>
</evidence>
<dbReference type="Gene3D" id="3.30.470.20">
    <property type="entry name" value="ATP-grasp fold, B domain"/>
    <property type="match status" value="1"/>
</dbReference>
<organism evidence="1 2">
    <name type="scientific">Desulfurella multipotens</name>
    <dbReference type="NCBI Taxonomy" id="79269"/>
    <lineage>
        <taxon>Bacteria</taxon>
        <taxon>Pseudomonadati</taxon>
        <taxon>Campylobacterota</taxon>
        <taxon>Desulfurellia</taxon>
        <taxon>Desulfurellales</taxon>
        <taxon>Desulfurellaceae</taxon>
        <taxon>Desulfurella</taxon>
    </lineage>
</organism>
<reference evidence="2" key="1">
    <citation type="submission" date="2016-10" db="EMBL/GenBank/DDBJ databases">
        <authorList>
            <person name="Varghese N."/>
            <person name="Submissions S."/>
        </authorList>
    </citation>
    <scope>NUCLEOTIDE SEQUENCE [LARGE SCALE GENOMIC DNA]</scope>
    <source>
        <strain evidence="2">DSM 8415</strain>
    </source>
</reference>
<dbReference type="Proteomes" id="UP000199411">
    <property type="component" value="Unassembled WGS sequence"/>
</dbReference>
<dbReference type="RefSeq" id="WP_143338656.1">
    <property type="nucleotide sequence ID" value="NZ_FMYU01000002.1"/>
</dbReference>
<evidence type="ECO:0008006" key="3">
    <source>
        <dbReference type="Google" id="ProtNLM"/>
    </source>
</evidence>
<proteinExistence type="predicted"/>
<gene>
    <name evidence="1" type="ORF">SAMN05660835_00338</name>
</gene>
<dbReference type="EMBL" id="FMYU01000002">
    <property type="protein sequence ID" value="SDC11502.1"/>
    <property type="molecule type" value="Genomic_DNA"/>
</dbReference>
<dbReference type="OrthoDB" id="583309at2"/>